<dbReference type="Proteomes" id="UP000008458">
    <property type="component" value="Chromosome"/>
</dbReference>
<evidence type="ECO:0000313" key="2">
    <source>
        <dbReference type="EMBL" id="AEE93855.1"/>
    </source>
</evidence>
<evidence type="ECO:0000313" key="3">
    <source>
        <dbReference type="Proteomes" id="UP000008458"/>
    </source>
</evidence>
<dbReference type="EMBL" id="CP002535">
    <property type="protein sequence ID" value="AEE93855.1"/>
    <property type="molecule type" value="Genomic_DNA"/>
</dbReference>
<feature type="transmembrane region" description="Helical" evidence="1">
    <location>
        <begin position="30"/>
        <end position="51"/>
    </location>
</feature>
<sequence>MNLIEEILMIIGTIMLPYGLYDIAKGEGDKQVKILLIAISLTLFIVEFLLVR</sequence>
<organism evidence="2 3">
    <name type="scientific">Acidianus hospitalis (strain W1)</name>
    <dbReference type="NCBI Taxonomy" id="933801"/>
    <lineage>
        <taxon>Archaea</taxon>
        <taxon>Thermoproteota</taxon>
        <taxon>Thermoprotei</taxon>
        <taxon>Sulfolobales</taxon>
        <taxon>Sulfolobaceae</taxon>
        <taxon>Acidianus</taxon>
    </lineage>
</organism>
<keyword evidence="1" id="KW-1133">Transmembrane helix</keyword>
<name>F4B962_ACIHW</name>
<dbReference type="KEGG" id="aho:Ahos_0969"/>
<keyword evidence="1" id="KW-0812">Transmembrane</keyword>
<dbReference type="HOGENOM" id="CLU_3075109_0_0_2"/>
<evidence type="ECO:0000256" key="1">
    <source>
        <dbReference type="SAM" id="Phobius"/>
    </source>
</evidence>
<dbReference type="STRING" id="933801.Ahos_0969"/>
<dbReference type="OrthoDB" id="34427at2157"/>
<keyword evidence="3" id="KW-1185">Reference proteome</keyword>
<accession>F4B962</accession>
<feature type="transmembrane region" description="Helical" evidence="1">
    <location>
        <begin position="7"/>
        <end position="24"/>
    </location>
</feature>
<proteinExistence type="predicted"/>
<dbReference type="eggNOG" id="arCOG08342">
    <property type="taxonomic scope" value="Archaea"/>
</dbReference>
<reference evidence="2 3" key="1">
    <citation type="journal article" date="2011" name="Extremophiles">
        <title>Genomic analysis of Acidianus hospitalis W1 a host for studying crenarchaeal virus and plasmid life cycles.</title>
        <authorList>
            <person name="You X.Y."/>
            <person name="Liu C."/>
            <person name="Wang S.Y."/>
            <person name="Jiang C.Y."/>
            <person name="Shah S.A."/>
            <person name="Prangishvili D."/>
            <person name="She Q."/>
            <person name="Liu S.J."/>
            <person name="Garrett R.A."/>
        </authorList>
    </citation>
    <scope>NUCLEOTIDE SEQUENCE [LARGE SCALE GENOMIC DNA]</scope>
    <source>
        <strain evidence="2 3">W1</strain>
    </source>
</reference>
<gene>
    <name evidence="2" type="ordered locus">Ahos_0969</name>
</gene>
<dbReference type="GeneID" id="58788751"/>
<reference key="2">
    <citation type="journal article" date="2011" name="Extremophiles">
        <title>Genomic analyses of Acidianus hospitalis W1 a host for studying crenarchaeal virus and plasmid life cycles.</title>
        <authorList>
            <person name="You X.Y."/>
            <person name="Liu C."/>
            <person name="Wang S.Y."/>
            <person name="Jiang C.Y."/>
            <person name="Shah S.A."/>
            <person name="Prangishvili D."/>
            <person name="Liu S.J."/>
            <person name="Garrett R.A."/>
        </authorList>
    </citation>
    <scope>NUCLEOTIDE SEQUENCE</scope>
    <source>
        <strain>W1</strain>
    </source>
</reference>
<protein>
    <submittedName>
        <fullName evidence="2">Uncharacterized protein</fullName>
    </submittedName>
</protein>
<dbReference type="AlphaFoldDB" id="F4B962"/>
<keyword evidence="1" id="KW-0472">Membrane</keyword>
<dbReference type="RefSeq" id="WP_013775771.1">
    <property type="nucleotide sequence ID" value="NC_015518.1"/>
</dbReference>